<dbReference type="AlphaFoldDB" id="A0A0A9HLZ1"/>
<feature type="transmembrane region" description="Helical" evidence="1">
    <location>
        <begin position="12"/>
        <end position="34"/>
    </location>
</feature>
<keyword evidence="1" id="KW-0472">Membrane</keyword>
<keyword evidence="1" id="KW-1133">Transmembrane helix</keyword>
<evidence type="ECO:0000256" key="1">
    <source>
        <dbReference type="SAM" id="Phobius"/>
    </source>
</evidence>
<keyword evidence="1" id="KW-0812">Transmembrane</keyword>
<accession>A0A0A9HLZ1</accession>
<sequence>MGSMCHPPIVIVSLSFSFLYASTYVADLAMLLSFRLYRGF</sequence>
<evidence type="ECO:0000313" key="2">
    <source>
        <dbReference type="EMBL" id="JAE37757.1"/>
    </source>
</evidence>
<organism evidence="2">
    <name type="scientific">Arundo donax</name>
    <name type="common">Giant reed</name>
    <name type="synonym">Donax arundinaceus</name>
    <dbReference type="NCBI Taxonomy" id="35708"/>
    <lineage>
        <taxon>Eukaryota</taxon>
        <taxon>Viridiplantae</taxon>
        <taxon>Streptophyta</taxon>
        <taxon>Embryophyta</taxon>
        <taxon>Tracheophyta</taxon>
        <taxon>Spermatophyta</taxon>
        <taxon>Magnoliopsida</taxon>
        <taxon>Liliopsida</taxon>
        <taxon>Poales</taxon>
        <taxon>Poaceae</taxon>
        <taxon>PACMAD clade</taxon>
        <taxon>Arundinoideae</taxon>
        <taxon>Arundineae</taxon>
        <taxon>Arundo</taxon>
    </lineage>
</organism>
<proteinExistence type="predicted"/>
<name>A0A0A9HLZ1_ARUDO</name>
<protein>
    <submittedName>
        <fullName evidence="2">Uncharacterized protein</fullName>
    </submittedName>
</protein>
<dbReference type="EMBL" id="GBRH01160139">
    <property type="protein sequence ID" value="JAE37757.1"/>
    <property type="molecule type" value="Transcribed_RNA"/>
</dbReference>
<reference evidence="2" key="2">
    <citation type="journal article" date="2015" name="Data Brief">
        <title>Shoot transcriptome of the giant reed, Arundo donax.</title>
        <authorList>
            <person name="Barrero R.A."/>
            <person name="Guerrero F.D."/>
            <person name="Moolhuijzen P."/>
            <person name="Goolsby J.A."/>
            <person name="Tidwell J."/>
            <person name="Bellgard S.E."/>
            <person name="Bellgard M.I."/>
        </authorList>
    </citation>
    <scope>NUCLEOTIDE SEQUENCE</scope>
    <source>
        <tissue evidence="2">Shoot tissue taken approximately 20 cm above the soil surface</tissue>
    </source>
</reference>
<reference evidence="2" key="1">
    <citation type="submission" date="2014-09" db="EMBL/GenBank/DDBJ databases">
        <authorList>
            <person name="Magalhaes I.L.F."/>
            <person name="Oliveira U."/>
            <person name="Santos F.R."/>
            <person name="Vidigal T.H.D.A."/>
            <person name="Brescovit A.D."/>
            <person name="Santos A.J."/>
        </authorList>
    </citation>
    <scope>NUCLEOTIDE SEQUENCE</scope>
    <source>
        <tissue evidence="2">Shoot tissue taken approximately 20 cm above the soil surface</tissue>
    </source>
</reference>